<evidence type="ECO:0000313" key="2">
    <source>
        <dbReference type="EMBL" id="EGW07057.1"/>
    </source>
</evidence>
<evidence type="ECO:0000256" key="1">
    <source>
        <dbReference type="SAM" id="MobiDB-lite"/>
    </source>
</evidence>
<sequence>MQGKYNEASQFQTSKQGKDSKMAPTQPTPTLSTNTCAYKHTQSGRKQKHLLMPNTACLTLAKHEHRKELTRREVSRRMVLAPQFWIKVRGMTSKAWATALYGHCSTPVMALDFSVKAWATAISEAPPPGTN</sequence>
<dbReference type="GlyGen" id="G3HG86">
    <property type="glycosylation" value="1 site"/>
</dbReference>
<dbReference type="Proteomes" id="UP000001075">
    <property type="component" value="Unassembled WGS sequence"/>
</dbReference>
<name>G3HG86_CRIGR</name>
<organism evidence="2 3">
    <name type="scientific">Cricetulus griseus</name>
    <name type="common">Chinese hamster</name>
    <name type="synonym">Cricetulus barabensis griseus</name>
    <dbReference type="NCBI Taxonomy" id="10029"/>
    <lineage>
        <taxon>Eukaryota</taxon>
        <taxon>Metazoa</taxon>
        <taxon>Chordata</taxon>
        <taxon>Craniata</taxon>
        <taxon>Vertebrata</taxon>
        <taxon>Euteleostomi</taxon>
        <taxon>Mammalia</taxon>
        <taxon>Eutheria</taxon>
        <taxon>Euarchontoglires</taxon>
        <taxon>Glires</taxon>
        <taxon>Rodentia</taxon>
        <taxon>Myomorpha</taxon>
        <taxon>Muroidea</taxon>
        <taxon>Cricetidae</taxon>
        <taxon>Cricetinae</taxon>
        <taxon>Cricetulus</taxon>
    </lineage>
</organism>
<protein>
    <submittedName>
        <fullName evidence="2">Uncharacterized protein</fullName>
    </submittedName>
</protein>
<dbReference type="InParanoid" id="G3HG86"/>
<dbReference type="EMBL" id="JH000344">
    <property type="protein sequence ID" value="EGW07057.1"/>
    <property type="molecule type" value="Genomic_DNA"/>
</dbReference>
<feature type="region of interest" description="Disordered" evidence="1">
    <location>
        <begin position="1"/>
        <end position="37"/>
    </location>
</feature>
<proteinExistence type="predicted"/>
<dbReference type="AlphaFoldDB" id="G3HG86"/>
<evidence type="ECO:0000313" key="3">
    <source>
        <dbReference type="Proteomes" id="UP000001075"/>
    </source>
</evidence>
<gene>
    <name evidence="2" type="ORF">I79_009607</name>
</gene>
<reference evidence="3" key="1">
    <citation type="journal article" date="2011" name="Nat. Biotechnol.">
        <title>The genomic sequence of the Chinese hamster ovary (CHO)-K1 cell line.</title>
        <authorList>
            <person name="Xu X."/>
            <person name="Nagarajan H."/>
            <person name="Lewis N.E."/>
            <person name="Pan S."/>
            <person name="Cai Z."/>
            <person name="Liu X."/>
            <person name="Chen W."/>
            <person name="Xie M."/>
            <person name="Wang W."/>
            <person name="Hammond S."/>
            <person name="Andersen M.R."/>
            <person name="Neff N."/>
            <person name="Passarelli B."/>
            <person name="Koh W."/>
            <person name="Fan H.C."/>
            <person name="Wang J."/>
            <person name="Gui Y."/>
            <person name="Lee K.H."/>
            <person name="Betenbaugh M.J."/>
            <person name="Quake S.R."/>
            <person name="Famili I."/>
            <person name="Palsson B.O."/>
            <person name="Wang J."/>
        </authorList>
    </citation>
    <scope>NUCLEOTIDE SEQUENCE [LARGE SCALE GENOMIC DNA]</scope>
    <source>
        <strain evidence="3">CHO K1 cell line</strain>
    </source>
</reference>
<feature type="compositionally biased region" description="Polar residues" evidence="1">
    <location>
        <begin position="23"/>
        <end position="36"/>
    </location>
</feature>
<accession>G3HG86</accession>